<comment type="caution">
    <text evidence="3">The sequence shown here is derived from an EMBL/GenBank/DDBJ whole genome shotgun (WGS) entry which is preliminary data.</text>
</comment>
<dbReference type="Pfam" id="PF01370">
    <property type="entry name" value="Epimerase"/>
    <property type="match status" value="1"/>
</dbReference>
<keyword evidence="4" id="KW-1185">Reference proteome</keyword>
<dbReference type="SUPFAM" id="SSF51735">
    <property type="entry name" value="NAD(P)-binding Rossmann-fold domains"/>
    <property type="match status" value="1"/>
</dbReference>
<organism evidence="3 4">
    <name type="scientific">Enterococcus lacertideformus</name>
    <dbReference type="NCBI Taxonomy" id="2771493"/>
    <lineage>
        <taxon>Bacteria</taxon>
        <taxon>Bacillati</taxon>
        <taxon>Bacillota</taxon>
        <taxon>Bacilli</taxon>
        <taxon>Lactobacillales</taxon>
        <taxon>Enterococcaceae</taxon>
        <taxon>Enterococcus</taxon>
    </lineage>
</organism>
<accession>A0A931AXH6</accession>
<gene>
    <name evidence="3" type="ORF">IC227_01845</name>
</gene>
<dbReference type="AlphaFoldDB" id="A0A931AXH6"/>
<comment type="similarity">
    <text evidence="1">Belongs to the NAD(P)-dependent epimerase/dehydratase family.</text>
</comment>
<name>A0A931AXH6_9ENTE</name>
<dbReference type="EMBL" id="JADAKE010000005">
    <property type="protein sequence ID" value="MBF8807373.1"/>
    <property type="molecule type" value="Genomic_DNA"/>
</dbReference>
<protein>
    <submittedName>
        <fullName evidence="3">NAD(P)-dependent oxidoreductase</fullName>
    </submittedName>
</protein>
<reference evidence="3" key="1">
    <citation type="submission" date="2020-09" db="EMBL/GenBank/DDBJ databases">
        <title>Genomic insights into the novelty and pathogenicity of a unique biofilm-forming Enterococcus sp. bacteria (Enterococcus lacertideformus) identified in reptiles.</title>
        <authorList>
            <person name="Agius J.E."/>
            <person name="Phalen D.N."/>
            <person name="Rose K."/>
            <person name="Eden J.-S."/>
        </authorList>
    </citation>
    <scope>NUCLEOTIDE SEQUENCE</scope>
    <source>
        <strain evidence="3">PHRS 0518</strain>
    </source>
</reference>
<dbReference type="InterPro" id="IPR036291">
    <property type="entry name" value="NAD(P)-bd_dom_sf"/>
</dbReference>
<evidence type="ECO:0000313" key="3">
    <source>
        <dbReference type="EMBL" id="MBF8807373.1"/>
    </source>
</evidence>
<dbReference type="Proteomes" id="UP000637757">
    <property type="component" value="Unassembled WGS sequence"/>
</dbReference>
<dbReference type="PANTHER" id="PTHR43000">
    <property type="entry name" value="DTDP-D-GLUCOSE 4,6-DEHYDRATASE-RELATED"/>
    <property type="match status" value="1"/>
</dbReference>
<feature type="domain" description="NAD-dependent epimerase/dehydratase" evidence="2">
    <location>
        <begin position="3"/>
        <end position="221"/>
    </location>
</feature>
<dbReference type="Gene3D" id="3.40.50.720">
    <property type="entry name" value="NAD(P)-binding Rossmann-like Domain"/>
    <property type="match status" value="1"/>
</dbReference>
<evidence type="ECO:0000256" key="1">
    <source>
        <dbReference type="ARBA" id="ARBA00007637"/>
    </source>
</evidence>
<proteinExistence type="inferred from homology"/>
<evidence type="ECO:0000313" key="4">
    <source>
        <dbReference type="Proteomes" id="UP000637757"/>
    </source>
</evidence>
<evidence type="ECO:0000259" key="2">
    <source>
        <dbReference type="Pfam" id="PF01370"/>
    </source>
</evidence>
<dbReference type="InterPro" id="IPR001509">
    <property type="entry name" value="Epimerase_deHydtase"/>
</dbReference>
<sequence>MKILVTGANGYLGTGIVNQLLKDGNEVMATDISTERINKKATIYQENLFDIEDPYRYFGEPDVLLHLAWQDGFIHNAESHIRNLSDHALFLKKFFLSDIDKIVVMGSMHEVGFYEGCIDEATRTHPMSYYGIAKDSLRNFSSFMAKETNKKFQWLRAYYIVSNQPGGSSIFSKILEKAKNNEQDFPFTMGENQYDFLDYDQFCLQVAATVEQDEIMGIINICSGYPIKLKERVESFIAENHLNIHLIYGAYPDRKYDSKAVWGNNEKIQKILEKAKNKNTVSKV</sequence>